<evidence type="ECO:0000256" key="8">
    <source>
        <dbReference type="SAM" id="MobiDB-lite"/>
    </source>
</evidence>
<keyword evidence="7" id="KW-0325">Glycoprotein</keyword>
<evidence type="ECO:0000313" key="10">
    <source>
        <dbReference type="Proteomes" id="UP000694556"/>
    </source>
</evidence>
<dbReference type="AlphaFoldDB" id="A0A8C3GEK2"/>
<comment type="similarity">
    <text evidence="2">Belongs to the MFAP family.</text>
</comment>
<accession>A0A8C3GEK2</accession>
<organism evidence="9 10">
    <name type="scientific">Cairina moschata</name>
    <name type="common">Muscovy duck</name>
    <dbReference type="NCBI Taxonomy" id="8855"/>
    <lineage>
        <taxon>Eukaryota</taxon>
        <taxon>Metazoa</taxon>
        <taxon>Chordata</taxon>
        <taxon>Craniata</taxon>
        <taxon>Vertebrata</taxon>
        <taxon>Euteleostomi</taxon>
        <taxon>Archelosauria</taxon>
        <taxon>Archosauria</taxon>
        <taxon>Dinosauria</taxon>
        <taxon>Saurischia</taxon>
        <taxon>Theropoda</taxon>
        <taxon>Coelurosauria</taxon>
        <taxon>Aves</taxon>
        <taxon>Neognathae</taxon>
        <taxon>Galloanserae</taxon>
        <taxon>Anseriformes</taxon>
        <taxon>Anatidae</taxon>
        <taxon>Anatinae</taxon>
        <taxon>Cairina</taxon>
    </lineage>
</organism>
<sequence>MHNHHGRSAAAAAGRDGRGDGPDTPPTPPPPGAADPTPGLAAAQPDIAPGRPPARRRAPEERRRAVRAPAPAPPGPRRRLRGEAGGKAERLLLKQVETEGSRMKISGACTLFCLLAFFLSPADWFPWAVNGQELDSVTGEVHTDSYISTPAAAVTPPVLLSPVQSDSETTTASSDCREEQFPCTRLYSVHKPVKQCISYLCVTSVRRMYIINKEVCSRIVCKENEVMQDEICRQLAGLPSRRLRRSGQFAHLPCRQLLEQQQRSPGAL</sequence>
<evidence type="ECO:0000256" key="6">
    <source>
        <dbReference type="ARBA" id="ARBA00023157"/>
    </source>
</evidence>
<dbReference type="InterPro" id="IPR008673">
    <property type="entry name" value="MAGP"/>
</dbReference>
<keyword evidence="6" id="KW-1015">Disulfide bond</keyword>
<keyword evidence="10" id="KW-1185">Reference proteome</keyword>
<feature type="region of interest" description="Disordered" evidence="8">
    <location>
        <begin position="1"/>
        <end position="86"/>
    </location>
</feature>
<evidence type="ECO:0000256" key="2">
    <source>
        <dbReference type="ARBA" id="ARBA00005317"/>
    </source>
</evidence>
<evidence type="ECO:0000256" key="5">
    <source>
        <dbReference type="ARBA" id="ARBA00022729"/>
    </source>
</evidence>
<evidence type="ECO:0000256" key="7">
    <source>
        <dbReference type="ARBA" id="ARBA00023180"/>
    </source>
</evidence>
<comment type="subcellular location">
    <subcellularLocation>
        <location evidence="1">Secreted</location>
        <location evidence="1">Extracellular space</location>
        <location evidence="1">Extracellular matrix</location>
    </subcellularLocation>
</comment>
<reference evidence="9" key="3">
    <citation type="submission" date="2025-09" db="UniProtKB">
        <authorList>
            <consortium name="Ensembl"/>
        </authorList>
    </citation>
    <scope>IDENTIFICATION</scope>
</reference>
<keyword evidence="5" id="KW-0732">Signal</keyword>
<proteinExistence type="inferred from homology"/>
<reference evidence="9" key="2">
    <citation type="submission" date="2025-08" db="UniProtKB">
        <authorList>
            <consortium name="Ensembl"/>
        </authorList>
    </citation>
    <scope>IDENTIFICATION</scope>
</reference>
<dbReference type="GO" id="GO:0001527">
    <property type="term" value="C:microfibril"/>
    <property type="evidence" value="ECO:0007669"/>
    <property type="project" value="InterPro"/>
</dbReference>
<dbReference type="PANTHER" id="PTHR16485:SF6">
    <property type="entry name" value="MICROFIBRILLAR-ASSOCIATED PROTEIN 5"/>
    <property type="match status" value="1"/>
</dbReference>
<name>A0A8C3GEK2_CAIMO</name>
<keyword evidence="4" id="KW-0272">Extracellular matrix</keyword>
<evidence type="ECO:0000256" key="4">
    <source>
        <dbReference type="ARBA" id="ARBA00022530"/>
    </source>
</evidence>
<dbReference type="Ensembl" id="ENSCMMT00000003976.1">
    <property type="protein sequence ID" value="ENSCMMP00000003539.1"/>
    <property type="gene ID" value="ENSCMMG00000002279.1"/>
</dbReference>
<dbReference type="GO" id="GO:0048048">
    <property type="term" value="P:embryonic eye morphogenesis"/>
    <property type="evidence" value="ECO:0007669"/>
    <property type="project" value="TreeGrafter"/>
</dbReference>
<protein>
    <submittedName>
        <fullName evidence="9">Microfibril associated protein 5</fullName>
    </submittedName>
</protein>
<feature type="compositionally biased region" description="Pro residues" evidence="8">
    <location>
        <begin position="23"/>
        <end position="33"/>
    </location>
</feature>
<dbReference type="PANTHER" id="PTHR16485">
    <property type="entry name" value="MICROFIBRILLAR-ASSOCIATED PROTEIN 2"/>
    <property type="match status" value="1"/>
</dbReference>
<evidence type="ECO:0000256" key="3">
    <source>
        <dbReference type="ARBA" id="ARBA00022525"/>
    </source>
</evidence>
<reference evidence="9" key="1">
    <citation type="submission" date="2018-09" db="EMBL/GenBank/DDBJ databases">
        <title>Common duck and Muscovy duck high density SNP chip.</title>
        <authorList>
            <person name="Vignal A."/>
            <person name="Thebault N."/>
            <person name="Warren W.C."/>
        </authorList>
    </citation>
    <scope>NUCLEOTIDE SEQUENCE [LARGE SCALE GENOMIC DNA]</scope>
</reference>
<evidence type="ECO:0000313" key="9">
    <source>
        <dbReference type="Ensembl" id="ENSCMMP00000003539.1"/>
    </source>
</evidence>
<feature type="compositionally biased region" description="Low complexity" evidence="8">
    <location>
        <begin position="34"/>
        <end position="43"/>
    </location>
</feature>
<dbReference type="Pfam" id="PF05507">
    <property type="entry name" value="MAGP"/>
    <property type="match status" value="1"/>
</dbReference>
<evidence type="ECO:0000256" key="1">
    <source>
        <dbReference type="ARBA" id="ARBA00004498"/>
    </source>
</evidence>
<keyword evidence="3" id="KW-0964">Secreted</keyword>
<dbReference type="Proteomes" id="UP000694556">
    <property type="component" value="Chromosome 1"/>
</dbReference>